<reference evidence="7 8" key="1">
    <citation type="submission" date="2020-04" db="EMBL/GenBank/DDBJ databases">
        <authorList>
            <person name="Hitch T.C.A."/>
            <person name="Wylensek D."/>
            <person name="Clavel T."/>
        </authorList>
    </citation>
    <scope>NUCLEOTIDE SEQUENCE [LARGE SCALE GENOMIC DNA]</scope>
    <source>
        <strain evidence="7 8">PG-251-APC-1</strain>
    </source>
</reference>
<evidence type="ECO:0000256" key="1">
    <source>
        <dbReference type="ARBA" id="ARBA00004141"/>
    </source>
</evidence>
<feature type="transmembrane region" description="Helical" evidence="5">
    <location>
        <begin position="64"/>
        <end position="81"/>
    </location>
</feature>
<dbReference type="Proteomes" id="UP000522333">
    <property type="component" value="Unassembled WGS sequence"/>
</dbReference>
<dbReference type="Pfam" id="PF07690">
    <property type="entry name" value="MFS_1"/>
    <property type="match status" value="1"/>
</dbReference>
<dbReference type="CDD" id="cd17316">
    <property type="entry name" value="MFS_SV2_like"/>
    <property type="match status" value="1"/>
</dbReference>
<evidence type="ECO:0000313" key="7">
    <source>
        <dbReference type="EMBL" id="NME52776.1"/>
    </source>
</evidence>
<dbReference type="InterPro" id="IPR011701">
    <property type="entry name" value="MFS"/>
</dbReference>
<dbReference type="PANTHER" id="PTHR23508:SF10">
    <property type="entry name" value="CARBOXYLIC ACID TRANSPORTER PROTEIN HOMOLOG"/>
    <property type="match status" value="1"/>
</dbReference>
<dbReference type="GO" id="GO:0005886">
    <property type="term" value="C:plasma membrane"/>
    <property type="evidence" value="ECO:0007669"/>
    <property type="project" value="TreeGrafter"/>
</dbReference>
<dbReference type="GO" id="GO:0046943">
    <property type="term" value="F:carboxylic acid transmembrane transporter activity"/>
    <property type="evidence" value="ECO:0007669"/>
    <property type="project" value="TreeGrafter"/>
</dbReference>
<feature type="transmembrane region" description="Helical" evidence="5">
    <location>
        <begin position="112"/>
        <end position="134"/>
    </location>
</feature>
<keyword evidence="3 5" id="KW-1133">Transmembrane helix</keyword>
<protein>
    <submittedName>
        <fullName evidence="7">MFS transporter</fullName>
    </submittedName>
</protein>
<name>A0A848CH74_9BACT</name>
<feature type="transmembrane region" description="Helical" evidence="5">
    <location>
        <begin position="146"/>
        <end position="166"/>
    </location>
</feature>
<dbReference type="Gene3D" id="1.20.1250.20">
    <property type="entry name" value="MFS general substrate transporter like domains"/>
    <property type="match status" value="1"/>
</dbReference>
<dbReference type="PANTHER" id="PTHR23508">
    <property type="entry name" value="CARBOXYLIC ACID TRANSPORTER PROTEIN HOMOLOG"/>
    <property type="match status" value="1"/>
</dbReference>
<feature type="transmembrane region" description="Helical" evidence="5">
    <location>
        <begin position="350"/>
        <end position="372"/>
    </location>
</feature>
<dbReference type="InterPro" id="IPR020846">
    <property type="entry name" value="MFS_dom"/>
</dbReference>
<sequence length="447" mass="48820">MAEKRPNNYFDDIPTSHRQIKVFMIIVLAYIFDQMDNMVLGYVAPSVMRSFGIGMQEFAPAQSLYFFGMMLGGIVAGVISDKFGRRKAFMLGCFTFSTATILTGMTDNIYTFTLWRVITGFAVLGTGAISFTYLAETISSQDRSKWSGIVVGVGHISIPFIGFIAMEVVPMGPEAWRWLFYQGVIGYIPLVLAYFFMKESPRWLIANGRQAEAEAVVEAYTGVPVDLTAVAEQYRKTVAQKLTVAQTFKKIFDDKKYLYRTLVLFCVAAGQNIPSFVFLGWNTTLLQQIGISQADSLLISTVGALGIPLGVIASGYVGPLGGRKISIGVQILLVGALISAYMNVGTNVTMLMILYFLFQFVSMCCAMCLNLYMSESYSTEIHNTGTGVVIAGGRCSVAISQQIVPYLFAAWSFSGVCGYIVALCIFGGLATLLLGWRTGNASLESVS</sequence>
<evidence type="ECO:0000256" key="3">
    <source>
        <dbReference type="ARBA" id="ARBA00022989"/>
    </source>
</evidence>
<evidence type="ECO:0000313" key="8">
    <source>
        <dbReference type="Proteomes" id="UP000522333"/>
    </source>
</evidence>
<dbReference type="PROSITE" id="PS50850">
    <property type="entry name" value="MFS"/>
    <property type="match status" value="1"/>
</dbReference>
<keyword evidence="2 5" id="KW-0812">Transmembrane</keyword>
<keyword evidence="4 5" id="KW-0472">Membrane</keyword>
<dbReference type="AlphaFoldDB" id="A0A848CH74"/>
<evidence type="ECO:0000256" key="4">
    <source>
        <dbReference type="ARBA" id="ARBA00023136"/>
    </source>
</evidence>
<feature type="domain" description="Major facilitator superfamily (MFS) profile" evidence="6">
    <location>
        <begin position="22"/>
        <end position="439"/>
    </location>
</feature>
<feature type="transmembrane region" description="Helical" evidence="5">
    <location>
        <begin position="20"/>
        <end position="44"/>
    </location>
</feature>
<dbReference type="EMBL" id="JABAFY010000041">
    <property type="protein sequence ID" value="NME52776.1"/>
    <property type="molecule type" value="Genomic_DNA"/>
</dbReference>
<feature type="transmembrane region" description="Helical" evidence="5">
    <location>
        <begin position="297"/>
        <end position="318"/>
    </location>
</feature>
<proteinExistence type="predicted"/>
<dbReference type="RefSeq" id="WP_168936093.1">
    <property type="nucleotide sequence ID" value="NZ_CAMFBL010000081.1"/>
</dbReference>
<evidence type="ECO:0000256" key="5">
    <source>
        <dbReference type="SAM" id="Phobius"/>
    </source>
</evidence>
<accession>A0A848CH74</accession>
<dbReference type="InterPro" id="IPR005829">
    <property type="entry name" value="Sugar_transporter_CS"/>
</dbReference>
<feature type="transmembrane region" description="Helical" evidence="5">
    <location>
        <begin position="88"/>
        <end position="106"/>
    </location>
</feature>
<feature type="transmembrane region" description="Helical" evidence="5">
    <location>
        <begin position="325"/>
        <end position="344"/>
    </location>
</feature>
<dbReference type="SUPFAM" id="SSF103473">
    <property type="entry name" value="MFS general substrate transporter"/>
    <property type="match status" value="1"/>
</dbReference>
<feature type="transmembrane region" description="Helical" evidence="5">
    <location>
        <begin position="410"/>
        <end position="434"/>
    </location>
</feature>
<feature type="transmembrane region" description="Helical" evidence="5">
    <location>
        <begin position="257"/>
        <end position="277"/>
    </location>
</feature>
<dbReference type="PROSITE" id="PS00216">
    <property type="entry name" value="SUGAR_TRANSPORT_1"/>
    <property type="match status" value="1"/>
</dbReference>
<evidence type="ECO:0000259" key="6">
    <source>
        <dbReference type="PROSITE" id="PS50850"/>
    </source>
</evidence>
<evidence type="ECO:0000256" key="2">
    <source>
        <dbReference type="ARBA" id="ARBA00022692"/>
    </source>
</evidence>
<gene>
    <name evidence="7" type="ORF">HF854_09660</name>
</gene>
<organism evidence="7 8">
    <name type="scientific">Desulfovibrio piger</name>
    <dbReference type="NCBI Taxonomy" id="901"/>
    <lineage>
        <taxon>Bacteria</taxon>
        <taxon>Pseudomonadati</taxon>
        <taxon>Thermodesulfobacteriota</taxon>
        <taxon>Desulfovibrionia</taxon>
        <taxon>Desulfovibrionales</taxon>
        <taxon>Desulfovibrionaceae</taxon>
        <taxon>Desulfovibrio</taxon>
    </lineage>
</organism>
<comment type="caution">
    <text evidence="7">The sequence shown here is derived from an EMBL/GenBank/DDBJ whole genome shotgun (WGS) entry which is preliminary data.</text>
</comment>
<comment type="subcellular location">
    <subcellularLocation>
        <location evidence="1">Membrane</location>
        <topology evidence="1">Multi-pass membrane protein</topology>
    </subcellularLocation>
</comment>
<dbReference type="InterPro" id="IPR036259">
    <property type="entry name" value="MFS_trans_sf"/>
</dbReference>
<feature type="transmembrane region" description="Helical" evidence="5">
    <location>
        <begin position="178"/>
        <end position="197"/>
    </location>
</feature>